<dbReference type="Pfam" id="PF13280">
    <property type="entry name" value="WYL"/>
    <property type="match status" value="1"/>
</dbReference>
<organism evidence="3">
    <name type="scientific">Thermomicrobium roseum</name>
    <dbReference type="NCBI Taxonomy" id="500"/>
    <lineage>
        <taxon>Bacteria</taxon>
        <taxon>Pseudomonadati</taxon>
        <taxon>Thermomicrobiota</taxon>
        <taxon>Thermomicrobia</taxon>
        <taxon>Thermomicrobiales</taxon>
        <taxon>Thermomicrobiaceae</taxon>
        <taxon>Thermomicrobium</taxon>
    </lineage>
</organism>
<feature type="domain" description="WYL" evidence="1">
    <location>
        <begin position="192"/>
        <end position="257"/>
    </location>
</feature>
<dbReference type="Gene3D" id="1.10.10.10">
    <property type="entry name" value="Winged helix-like DNA-binding domain superfamily/Winged helix DNA-binding domain"/>
    <property type="match status" value="1"/>
</dbReference>
<dbReference type="InterPro" id="IPR036388">
    <property type="entry name" value="WH-like_DNA-bd_sf"/>
</dbReference>
<dbReference type="AlphaFoldDB" id="A0A7C1XDY2"/>
<dbReference type="Pfam" id="PF25583">
    <property type="entry name" value="WCX"/>
    <property type="match status" value="1"/>
</dbReference>
<dbReference type="InterPro" id="IPR051534">
    <property type="entry name" value="CBASS_pafABC_assoc_protein"/>
</dbReference>
<gene>
    <name evidence="3" type="ORF">ENP47_07560</name>
</gene>
<name>A0A7C1XDY2_THERO</name>
<protein>
    <submittedName>
        <fullName evidence="3">WYL domain-containing protein</fullName>
    </submittedName>
</protein>
<proteinExistence type="predicted"/>
<feature type="domain" description="WCX" evidence="2">
    <location>
        <begin position="291"/>
        <end position="368"/>
    </location>
</feature>
<evidence type="ECO:0000259" key="1">
    <source>
        <dbReference type="Pfam" id="PF13280"/>
    </source>
</evidence>
<evidence type="ECO:0000259" key="2">
    <source>
        <dbReference type="Pfam" id="PF25583"/>
    </source>
</evidence>
<dbReference type="InterPro" id="IPR057727">
    <property type="entry name" value="WCX_dom"/>
</dbReference>
<dbReference type="InterPro" id="IPR026881">
    <property type="entry name" value="WYL_dom"/>
</dbReference>
<reference evidence="3" key="1">
    <citation type="journal article" date="2020" name="mSystems">
        <title>Genome- and Community-Level Interaction Insights into Carbon Utilization and Element Cycling Functions of Hydrothermarchaeota in Hydrothermal Sediment.</title>
        <authorList>
            <person name="Zhou Z."/>
            <person name="Liu Y."/>
            <person name="Xu W."/>
            <person name="Pan J."/>
            <person name="Luo Z.H."/>
            <person name="Li M."/>
        </authorList>
    </citation>
    <scope>NUCLEOTIDE SEQUENCE [LARGE SCALE GENOMIC DNA]</scope>
    <source>
        <strain evidence="3">SpSt-222</strain>
    </source>
</reference>
<dbReference type="PANTHER" id="PTHR34580:SF1">
    <property type="entry name" value="PROTEIN PAFC"/>
    <property type="match status" value="1"/>
</dbReference>
<dbReference type="EMBL" id="DSJL01000011">
    <property type="protein sequence ID" value="HEF65438.1"/>
    <property type="molecule type" value="Genomic_DNA"/>
</dbReference>
<dbReference type="PROSITE" id="PS52050">
    <property type="entry name" value="WYL"/>
    <property type="match status" value="1"/>
</dbReference>
<dbReference type="PANTHER" id="PTHR34580">
    <property type="match status" value="1"/>
</dbReference>
<accession>A0A7C1XDY2</accession>
<comment type="caution">
    <text evidence="3">The sequence shown here is derived from an EMBL/GenBank/DDBJ whole genome shotgun (WGS) entry which is preliminary data.</text>
</comment>
<sequence length="386" mass="44267">MMSPVACRIALLFHRKDTVGGIVLMTGQSLYCGHRPKGWGTMPRGARLERHGEGDRIARLVDMVLLLGQYPRQYNRAALAERYGVTERQVTKDLQLLRERLELAIERDPSGQGYYLASVPRLPSLQLDLAQALALLLAAEAGHFVPGVSGQELNAALARLRAILPDRFRELLEKTARVRRPSKTDERRATRLRELLEAMALCHTVEISYRTASRGGERVERRFDPYCVVPFGRSWYVIGWCHLRRAIRTLKVDRIEKLWNTRVPFQIRPEFSLQDFLAASWGMFEARDVPAEEVELEFSETAAPWVAEEEWHPTQQIEQLPDGRVRFRVRLPITPDFVRWVLYYGVEVTVIRPESLREQILAHARGILRKYGVREAAQPGVAEVGR</sequence>
<evidence type="ECO:0000313" key="3">
    <source>
        <dbReference type="EMBL" id="HEF65438.1"/>
    </source>
</evidence>